<dbReference type="Proteomes" id="UP000018291">
    <property type="component" value="Unassembled WGS sequence"/>
</dbReference>
<reference evidence="1 2" key="1">
    <citation type="journal article" date="2013" name="ISME J.">
        <title>Metabolic model for the filamentous 'Candidatus Microthrix parvicella' based on genomic and metagenomic analyses.</title>
        <authorList>
            <person name="Jon McIlroy S."/>
            <person name="Kristiansen R."/>
            <person name="Albertsen M."/>
            <person name="Michael Karst S."/>
            <person name="Rossetti S."/>
            <person name="Lund Nielsen J."/>
            <person name="Tandoi V."/>
            <person name="James Seviour R."/>
            <person name="Nielsen P.H."/>
        </authorList>
    </citation>
    <scope>NUCLEOTIDE SEQUENCE [LARGE SCALE GENOMIC DNA]</scope>
    <source>
        <strain evidence="1 2">RN1</strain>
    </source>
</reference>
<comment type="caution">
    <text evidence="1">The sequence shown here is derived from an EMBL/GenBank/DDBJ whole genome shotgun (WGS) entry which is preliminary data.</text>
</comment>
<proteinExistence type="predicted"/>
<name>R4YYY8_9ACTN</name>
<dbReference type="EMBL" id="CANL01000002">
    <property type="protein sequence ID" value="CCM62211.1"/>
    <property type="molecule type" value="Genomic_DNA"/>
</dbReference>
<dbReference type="HOGENOM" id="CLU_3133572_0_0_11"/>
<keyword evidence="2" id="KW-1185">Reference proteome</keyword>
<sequence length="49" mass="5431">MGMSPDERRSIFKQCMAKDISEVPPELLEEARSDIRRHIAASEAVSADG</sequence>
<dbReference type="AlphaFoldDB" id="R4YYY8"/>
<accession>R4YYY8</accession>
<evidence type="ECO:0000313" key="2">
    <source>
        <dbReference type="Proteomes" id="UP000018291"/>
    </source>
</evidence>
<gene>
    <name evidence="1" type="ORF">BN381_100098</name>
</gene>
<protein>
    <submittedName>
        <fullName evidence="1">Uncharacterized protein</fullName>
    </submittedName>
</protein>
<evidence type="ECO:0000313" key="1">
    <source>
        <dbReference type="EMBL" id="CCM62211.1"/>
    </source>
</evidence>
<dbReference type="STRING" id="1229780.BN381_100098"/>
<organism evidence="1 2">
    <name type="scientific">Candidatus Neomicrothrix parvicella RN1</name>
    <dbReference type="NCBI Taxonomy" id="1229780"/>
    <lineage>
        <taxon>Bacteria</taxon>
        <taxon>Bacillati</taxon>
        <taxon>Actinomycetota</taxon>
        <taxon>Acidimicrobiia</taxon>
        <taxon>Acidimicrobiales</taxon>
        <taxon>Microthrixaceae</taxon>
        <taxon>Candidatus Neomicrothrix</taxon>
    </lineage>
</organism>